<evidence type="ECO:0000313" key="1">
    <source>
        <dbReference type="EMBL" id="MBA1144683.1"/>
    </source>
</evidence>
<keyword evidence="2" id="KW-1185">Reference proteome</keyword>
<dbReference type="RefSeq" id="WP_181061616.1">
    <property type="nucleotide sequence ID" value="NZ_JACDTY010000026.1"/>
</dbReference>
<protein>
    <submittedName>
        <fullName evidence="1">Uncharacterized protein</fullName>
    </submittedName>
</protein>
<gene>
    <name evidence="1" type="ORF">H0241_31250</name>
</gene>
<name>A0A838BEM7_9HYPH</name>
<comment type="caution">
    <text evidence="1">The sequence shown here is derived from an EMBL/GenBank/DDBJ whole genome shotgun (WGS) entry which is preliminary data.</text>
</comment>
<dbReference type="AlphaFoldDB" id="A0A838BEM7"/>
<reference evidence="1 2" key="1">
    <citation type="submission" date="2020-07" db="EMBL/GenBank/DDBJ databases">
        <title>Definition of the novel symbiovar canariense within Mesorhizobium novociceri, a new species of genus Mesorhizobium nodulating Cicer canariense in the Caldera de Taburiente National Park (La Palma, Canary Islands).</title>
        <authorList>
            <person name="Leon-Barrios M."/>
            <person name="Perez-Yepez J."/>
            <person name="Flores-Felix J.D."/>
            <person name="Ramirez-Baena M.H."/>
            <person name="Pulido-Suarez L."/>
            <person name="Igual J.M."/>
            <person name="Velazquez E."/>
            <person name="Peix A."/>
        </authorList>
    </citation>
    <scope>NUCLEOTIDE SEQUENCE [LARGE SCALE GENOMIC DNA]</scope>
    <source>
        <strain evidence="1 2">CCANP35</strain>
    </source>
</reference>
<dbReference type="Proteomes" id="UP000558284">
    <property type="component" value="Unassembled WGS sequence"/>
</dbReference>
<evidence type="ECO:0000313" key="2">
    <source>
        <dbReference type="Proteomes" id="UP000558284"/>
    </source>
</evidence>
<dbReference type="EMBL" id="JACDTY010000026">
    <property type="protein sequence ID" value="MBA1144683.1"/>
    <property type="molecule type" value="Genomic_DNA"/>
</dbReference>
<accession>A0A838BEM7</accession>
<sequence>MKEENRSRPLSFDGKFVRAHLVERVRDYAANGVVTNLSNQPMIVAGDVPGVIPPWKSTILKGGTIAQAERVSIVDVPDPTNLGGIMFDGWDWFGNRMAEFPRTTPLFISRHDVVGEVALNPWRFSNHPEPLDETERYDIQLNLWWAPAGTDAVIHNTHSFLEIHTQIFGLGRIQIFKDQAGTELYREISAAPGDTHDPIVRVTGRRSYIYPWHRGWIDEDCIWMAIELHPKQA</sequence>
<organism evidence="1 2">
    <name type="scientific">Mesorhizobium neociceri</name>
    <dbReference type="NCBI Taxonomy" id="1307853"/>
    <lineage>
        <taxon>Bacteria</taxon>
        <taxon>Pseudomonadati</taxon>
        <taxon>Pseudomonadota</taxon>
        <taxon>Alphaproteobacteria</taxon>
        <taxon>Hyphomicrobiales</taxon>
        <taxon>Phyllobacteriaceae</taxon>
        <taxon>Mesorhizobium</taxon>
    </lineage>
</organism>
<proteinExistence type="predicted"/>